<evidence type="ECO:0000256" key="2">
    <source>
        <dbReference type="ARBA" id="ARBA00023002"/>
    </source>
</evidence>
<keyword evidence="2" id="KW-0560">Oxidoreductase</keyword>
<protein>
    <submittedName>
        <fullName evidence="3">Sulfolactate dehydrogenase</fullName>
    </submittedName>
</protein>
<dbReference type="RefSeq" id="WP_077277717.1">
    <property type="nucleotide sequence ID" value="NZ_MVBK01000018.1"/>
</dbReference>
<dbReference type="Pfam" id="PF02615">
    <property type="entry name" value="Ldh_2"/>
    <property type="match status" value="1"/>
</dbReference>
<dbReference type="Proteomes" id="UP000189462">
    <property type="component" value="Unassembled WGS sequence"/>
</dbReference>
<dbReference type="OrthoDB" id="9769447at2"/>
<dbReference type="InterPro" id="IPR043144">
    <property type="entry name" value="Mal/L-sulf/L-lact_DH-like_ah"/>
</dbReference>
<dbReference type="Gene3D" id="3.30.1370.60">
    <property type="entry name" value="Hypothetical oxidoreductase yiak, domain 2"/>
    <property type="match status" value="1"/>
</dbReference>
<organism evidence="3 4">
    <name type="scientific">Thioalkalivibrio denitrificans</name>
    <dbReference type="NCBI Taxonomy" id="108003"/>
    <lineage>
        <taxon>Bacteria</taxon>
        <taxon>Pseudomonadati</taxon>
        <taxon>Pseudomonadota</taxon>
        <taxon>Gammaproteobacteria</taxon>
        <taxon>Chromatiales</taxon>
        <taxon>Ectothiorhodospiraceae</taxon>
        <taxon>Thioalkalivibrio</taxon>
    </lineage>
</organism>
<comment type="caution">
    <text evidence="3">The sequence shown here is derived from an EMBL/GenBank/DDBJ whole genome shotgun (WGS) entry which is preliminary data.</text>
</comment>
<evidence type="ECO:0000256" key="1">
    <source>
        <dbReference type="ARBA" id="ARBA00006056"/>
    </source>
</evidence>
<name>A0A1V3NRF5_9GAMM</name>
<dbReference type="GO" id="GO:0016491">
    <property type="term" value="F:oxidoreductase activity"/>
    <property type="evidence" value="ECO:0007669"/>
    <property type="project" value="UniProtKB-KW"/>
</dbReference>
<dbReference type="InterPro" id="IPR003767">
    <property type="entry name" value="Malate/L-lactate_DH-like"/>
</dbReference>
<sequence length="334" mass="34758">MTQIALQELTSLVTRAFEKCGANPAMAASAARALVDADAQGLASHGVSRTPLYCAHLKNGRTDGKAEPKVVHERGGACLVDAACGMAYPACALAVEEGIRRAREHGVAFVGVTNSNHFGAAALHLRPAAEAGMVALAFGNSPAAIAPWGGQTPLFGTNPIAAVFPRKDGEPLMVDLSLSQVARGKIMVAAQKGESIPEGWALDAQGNPTTDANVGLKGSMAPAGGVKGAMLALVVELMCCALTGAAYGFEADSFFSDEGNRPRIGQAFLIIDPEALAGRAVYLDRVETLIMKMLEDEGVRLPGARRFKLEAGAREQGVDVPDNLLEKIRTLAQG</sequence>
<dbReference type="PANTHER" id="PTHR11091:SF0">
    <property type="entry name" value="MALATE DEHYDROGENASE"/>
    <property type="match status" value="1"/>
</dbReference>
<dbReference type="AlphaFoldDB" id="A0A1V3NRF5"/>
<dbReference type="PANTHER" id="PTHR11091">
    <property type="entry name" value="OXIDOREDUCTASE-RELATED"/>
    <property type="match status" value="1"/>
</dbReference>
<proteinExistence type="inferred from homology"/>
<dbReference type="SUPFAM" id="SSF89733">
    <property type="entry name" value="L-sulfolactate dehydrogenase-like"/>
    <property type="match status" value="1"/>
</dbReference>
<comment type="similarity">
    <text evidence="1">Belongs to the LDH2/MDH2 oxidoreductase family.</text>
</comment>
<evidence type="ECO:0000313" key="3">
    <source>
        <dbReference type="EMBL" id="OOG27699.1"/>
    </source>
</evidence>
<dbReference type="STRING" id="108003.B1C78_03365"/>
<dbReference type="EMBL" id="MVBK01000018">
    <property type="protein sequence ID" value="OOG27699.1"/>
    <property type="molecule type" value="Genomic_DNA"/>
</dbReference>
<gene>
    <name evidence="3" type="ORF">B1C78_03365</name>
</gene>
<dbReference type="Gene3D" id="1.10.1530.10">
    <property type="match status" value="1"/>
</dbReference>
<evidence type="ECO:0000313" key="4">
    <source>
        <dbReference type="Proteomes" id="UP000189462"/>
    </source>
</evidence>
<keyword evidence="4" id="KW-1185">Reference proteome</keyword>
<reference evidence="3 4" key="1">
    <citation type="submission" date="2017-02" db="EMBL/GenBank/DDBJ databases">
        <title>Genomic diversity within the haloalkaliphilic genus Thioalkalivibrio.</title>
        <authorList>
            <person name="Ahn A.-C."/>
            <person name="Meier-Kolthoff J."/>
            <person name="Overmars L."/>
            <person name="Richter M."/>
            <person name="Woyke T."/>
            <person name="Sorokin D.Y."/>
            <person name="Muyzer G."/>
        </authorList>
    </citation>
    <scope>NUCLEOTIDE SEQUENCE [LARGE SCALE GENOMIC DNA]</scope>
    <source>
        <strain evidence="3 4">ALJD</strain>
    </source>
</reference>
<accession>A0A1V3NRF5</accession>
<dbReference type="InterPro" id="IPR036111">
    <property type="entry name" value="Mal/L-sulfo/L-lacto_DH-like_sf"/>
</dbReference>
<dbReference type="InterPro" id="IPR043143">
    <property type="entry name" value="Mal/L-sulf/L-lact_DH-like_NADP"/>
</dbReference>